<proteinExistence type="inferred from homology"/>
<feature type="domain" description="HAMP" evidence="8">
    <location>
        <begin position="205"/>
        <end position="257"/>
    </location>
</feature>
<name>A0A6L5Y273_9FIRM</name>
<evidence type="ECO:0000256" key="5">
    <source>
        <dbReference type="SAM" id="Phobius"/>
    </source>
</evidence>
<keyword evidence="5" id="KW-0472">Membrane</keyword>
<keyword evidence="10" id="KW-1185">Reference proteome</keyword>
<protein>
    <recommendedName>
        <fullName evidence="11">Methyl-accepting chemotaxis protein</fullName>
    </recommendedName>
</protein>
<evidence type="ECO:0000256" key="2">
    <source>
        <dbReference type="ARBA" id="ARBA00029447"/>
    </source>
</evidence>
<accession>A0A6L5Y273</accession>
<feature type="domain" description="Methyl-accepting transducer" evidence="6">
    <location>
        <begin position="307"/>
        <end position="536"/>
    </location>
</feature>
<evidence type="ECO:0000256" key="1">
    <source>
        <dbReference type="ARBA" id="ARBA00022500"/>
    </source>
</evidence>
<dbReference type="Gene3D" id="1.10.8.500">
    <property type="entry name" value="HAMP domain in histidine kinase"/>
    <property type="match status" value="1"/>
</dbReference>
<dbReference type="GO" id="GO:0004888">
    <property type="term" value="F:transmembrane signaling receptor activity"/>
    <property type="evidence" value="ECO:0007669"/>
    <property type="project" value="TreeGrafter"/>
</dbReference>
<dbReference type="Gene3D" id="1.10.287.950">
    <property type="entry name" value="Methyl-accepting chemotaxis protein"/>
    <property type="match status" value="1"/>
</dbReference>
<reference evidence="9 10" key="1">
    <citation type="submission" date="2019-08" db="EMBL/GenBank/DDBJ databases">
        <title>In-depth cultivation of the pig gut microbiome towards novel bacterial diversity and tailored functional studies.</title>
        <authorList>
            <person name="Wylensek D."/>
            <person name="Hitch T.C.A."/>
            <person name="Clavel T."/>
        </authorList>
    </citation>
    <scope>NUCLEOTIDE SEQUENCE [LARGE SCALE GENOMIC DNA]</scope>
    <source>
        <strain evidence="9 10">WCA-693-APC-MOT-I</strain>
    </source>
</reference>
<comment type="caution">
    <text evidence="9">The sequence shown here is derived from an EMBL/GenBank/DDBJ whole genome shotgun (WGS) entry which is preliminary data.</text>
</comment>
<keyword evidence="4" id="KW-0175">Coiled coil</keyword>
<evidence type="ECO:0000313" key="10">
    <source>
        <dbReference type="Proteomes" id="UP000482209"/>
    </source>
</evidence>
<dbReference type="CDD" id="cd06225">
    <property type="entry name" value="HAMP"/>
    <property type="match status" value="1"/>
</dbReference>
<dbReference type="GO" id="GO:0006935">
    <property type="term" value="P:chemotaxis"/>
    <property type="evidence" value="ECO:0007669"/>
    <property type="project" value="UniProtKB-KW"/>
</dbReference>
<keyword evidence="5" id="KW-1133">Transmembrane helix</keyword>
<dbReference type="PANTHER" id="PTHR43531">
    <property type="entry name" value="PROTEIN ICFG"/>
    <property type="match status" value="1"/>
</dbReference>
<dbReference type="AlphaFoldDB" id="A0A6L5Y273"/>
<dbReference type="SUPFAM" id="SSF58104">
    <property type="entry name" value="Methyl-accepting chemotaxis protein (MCP) signaling domain"/>
    <property type="match status" value="1"/>
</dbReference>
<evidence type="ECO:0000256" key="3">
    <source>
        <dbReference type="PROSITE-ProRule" id="PRU00284"/>
    </source>
</evidence>
<evidence type="ECO:0008006" key="11">
    <source>
        <dbReference type="Google" id="ProtNLM"/>
    </source>
</evidence>
<keyword evidence="5" id="KW-0812">Transmembrane</keyword>
<keyword evidence="3" id="KW-0807">Transducer</keyword>
<sequence length="551" mass="60528">MEKNIRNKNIEKKIQLISKVCGAIALIIGILSTINIANLCVGINEANNLIKEISIEIDMVKETLLKIDSSVQQSFLTDSREEKNEKLKEVSEYLNDLQPIIERAESEKIVSDFQTIKSLTKDITSSYRTDDVNWESYNNQYKDSLKPIIDSFIEKLASVKNQKSEILKNNSMRLIVIALFTILIEVIGSIIFIVVSIRLRKRVTKTILDPIQEVNEAIKNLSNGNFSVELNYQSKDEIGVICDDIRNSFKKLNYAIQYITDSLDTIAAGDLTGVYTEELPGDLSVIVNAIKTLNSGFNSTLSDMQRQSMQIAAGASQVANSSQDLAENTTEQAESLDNLQQLSDEIEDHTRKAGNRIQTAKEVLEKLVATMKQSSGEIENLKTSMQDITMASKDIQGISGQMGNIANQINLLSLNASIEAARAGEAGRGFAVVAGEIGQLASQSAEAVDNTRESLESSIRYAENGSNAVTGIIASFDEVMSGVESIGSEMARVVEASQKQIKAIKNMDERIREIADSTQSNSANSEESAAVSEELNASIDNINELIQSFKI</sequence>
<evidence type="ECO:0000259" key="6">
    <source>
        <dbReference type="PROSITE" id="PS50111"/>
    </source>
</evidence>
<dbReference type="SMART" id="SM00304">
    <property type="entry name" value="HAMP"/>
    <property type="match status" value="1"/>
</dbReference>
<dbReference type="SMART" id="SM00283">
    <property type="entry name" value="MA"/>
    <property type="match status" value="1"/>
</dbReference>
<dbReference type="PROSITE" id="PS50192">
    <property type="entry name" value="T_SNARE"/>
    <property type="match status" value="1"/>
</dbReference>
<dbReference type="InterPro" id="IPR004089">
    <property type="entry name" value="MCPsignal_dom"/>
</dbReference>
<feature type="transmembrane region" description="Helical" evidence="5">
    <location>
        <begin position="20"/>
        <end position="39"/>
    </location>
</feature>
<feature type="transmembrane region" description="Helical" evidence="5">
    <location>
        <begin position="174"/>
        <end position="195"/>
    </location>
</feature>
<feature type="coiled-coil region" evidence="4">
    <location>
        <begin position="332"/>
        <end position="384"/>
    </location>
</feature>
<dbReference type="EMBL" id="VUMT01000014">
    <property type="protein sequence ID" value="MSS64203.1"/>
    <property type="molecule type" value="Genomic_DNA"/>
</dbReference>
<dbReference type="InterPro" id="IPR000727">
    <property type="entry name" value="T_SNARE_dom"/>
</dbReference>
<dbReference type="PANTHER" id="PTHR43531:SF11">
    <property type="entry name" value="METHYL-ACCEPTING CHEMOTAXIS PROTEIN 3"/>
    <property type="match status" value="1"/>
</dbReference>
<dbReference type="GO" id="GO:0005886">
    <property type="term" value="C:plasma membrane"/>
    <property type="evidence" value="ECO:0007669"/>
    <property type="project" value="TreeGrafter"/>
</dbReference>
<comment type="similarity">
    <text evidence="2">Belongs to the methyl-accepting chemotaxis (MCP) protein family.</text>
</comment>
<evidence type="ECO:0000313" key="9">
    <source>
        <dbReference type="EMBL" id="MSS64203.1"/>
    </source>
</evidence>
<dbReference type="InterPro" id="IPR051310">
    <property type="entry name" value="MCP_chemotaxis"/>
</dbReference>
<dbReference type="RefSeq" id="WP_154519599.1">
    <property type="nucleotide sequence ID" value="NZ_VUMT01000014.1"/>
</dbReference>
<keyword evidence="1" id="KW-0145">Chemotaxis</keyword>
<dbReference type="Proteomes" id="UP000482209">
    <property type="component" value="Unassembled WGS sequence"/>
</dbReference>
<dbReference type="GO" id="GO:0007165">
    <property type="term" value="P:signal transduction"/>
    <property type="evidence" value="ECO:0007669"/>
    <property type="project" value="UniProtKB-KW"/>
</dbReference>
<dbReference type="Pfam" id="PF00672">
    <property type="entry name" value="HAMP"/>
    <property type="match status" value="1"/>
</dbReference>
<dbReference type="Pfam" id="PF00015">
    <property type="entry name" value="MCPsignal"/>
    <property type="match status" value="1"/>
</dbReference>
<evidence type="ECO:0000259" key="8">
    <source>
        <dbReference type="PROSITE" id="PS50885"/>
    </source>
</evidence>
<dbReference type="PROSITE" id="PS50111">
    <property type="entry name" value="CHEMOTAXIS_TRANSDUC_2"/>
    <property type="match status" value="1"/>
</dbReference>
<dbReference type="InterPro" id="IPR003660">
    <property type="entry name" value="HAMP_dom"/>
</dbReference>
<evidence type="ECO:0000259" key="7">
    <source>
        <dbReference type="PROSITE" id="PS50192"/>
    </source>
</evidence>
<dbReference type="PROSITE" id="PS50885">
    <property type="entry name" value="HAMP"/>
    <property type="match status" value="1"/>
</dbReference>
<organism evidence="9 10">
    <name type="scientific">Velocimicrobium porci</name>
    <dbReference type="NCBI Taxonomy" id="2606634"/>
    <lineage>
        <taxon>Bacteria</taxon>
        <taxon>Bacillati</taxon>
        <taxon>Bacillota</taxon>
        <taxon>Clostridia</taxon>
        <taxon>Lachnospirales</taxon>
        <taxon>Lachnospiraceae</taxon>
        <taxon>Velocimicrobium</taxon>
    </lineage>
</organism>
<gene>
    <name evidence="9" type="ORF">FYJ58_09990</name>
</gene>
<feature type="domain" description="T-SNARE coiled-coil homology" evidence="7">
    <location>
        <begin position="298"/>
        <end position="360"/>
    </location>
</feature>
<evidence type="ECO:0000256" key="4">
    <source>
        <dbReference type="SAM" id="Coils"/>
    </source>
</evidence>